<protein>
    <recommendedName>
        <fullName evidence="1">Bacterial alpha-L-rhamnosidase N-terminal domain-containing protein</fullName>
    </recommendedName>
</protein>
<name>A0A8S3E180_9BILA</name>
<dbReference type="AlphaFoldDB" id="A0A8S3E180"/>
<comment type="caution">
    <text evidence="3">The sequence shown here is derived from an EMBL/GenBank/DDBJ whole genome shotgun (WGS) entry which is preliminary data.</text>
</comment>
<feature type="domain" description="Bacterial alpha-L-rhamnosidase N-terminal" evidence="1">
    <location>
        <begin position="2"/>
        <end position="56"/>
    </location>
</feature>
<dbReference type="Proteomes" id="UP000681720">
    <property type="component" value="Unassembled WGS sequence"/>
</dbReference>
<dbReference type="Proteomes" id="UP000681967">
    <property type="component" value="Unassembled WGS sequence"/>
</dbReference>
<organism evidence="3 4">
    <name type="scientific">Rotaria magnacalcarata</name>
    <dbReference type="NCBI Taxonomy" id="392030"/>
    <lineage>
        <taxon>Eukaryota</taxon>
        <taxon>Metazoa</taxon>
        <taxon>Spiralia</taxon>
        <taxon>Gnathifera</taxon>
        <taxon>Rotifera</taxon>
        <taxon>Eurotatoria</taxon>
        <taxon>Bdelloidea</taxon>
        <taxon>Philodinida</taxon>
        <taxon>Philodinidae</taxon>
        <taxon>Rotaria</taxon>
    </lineage>
</organism>
<feature type="non-terminal residue" evidence="3">
    <location>
        <position position="57"/>
    </location>
</feature>
<evidence type="ECO:0000313" key="3">
    <source>
        <dbReference type="EMBL" id="CAF5023572.1"/>
    </source>
</evidence>
<proteinExistence type="predicted"/>
<evidence type="ECO:0000313" key="2">
    <source>
        <dbReference type="EMBL" id="CAF4849353.1"/>
    </source>
</evidence>
<reference evidence="3" key="1">
    <citation type="submission" date="2021-02" db="EMBL/GenBank/DDBJ databases">
        <authorList>
            <person name="Nowell W R."/>
        </authorList>
    </citation>
    <scope>NUCLEOTIDE SEQUENCE</scope>
</reference>
<gene>
    <name evidence="2" type="ORF">BYL167_LOCUS50142</name>
    <name evidence="3" type="ORF">GIL414_LOCUS58515</name>
</gene>
<dbReference type="Gene3D" id="2.60.120.260">
    <property type="entry name" value="Galactose-binding domain-like"/>
    <property type="match status" value="1"/>
</dbReference>
<dbReference type="EMBL" id="CAJOBH010151964">
    <property type="protein sequence ID" value="CAF4849353.1"/>
    <property type="molecule type" value="Genomic_DNA"/>
</dbReference>
<dbReference type="EMBL" id="CAJOBJ010216647">
    <property type="protein sequence ID" value="CAF5023572.1"/>
    <property type="molecule type" value="Genomic_DNA"/>
</dbReference>
<sequence length="57" mass="6432">MNAVGVKLGNGWYSQEQYVPPSASEPNYGPPRLLFVLHIIFENSDDMAIYSDQTWKG</sequence>
<evidence type="ECO:0000313" key="4">
    <source>
        <dbReference type="Proteomes" id="UP000681720"/>
    </source>
</evidence>
<evidence type="ECO:0000259" key="1">
    <source>
        <dbReference type="Pfam" id="PF08531"/>
    </source>
</evidence>
<dbReference type="InterPro" id="IPR013737">
    <property type="entry name" value="Bac_rhamnosid_N"/>
</dbReference>
<dbReference type="Pfam" id="PF08531">
    <property type="entry name" value="Bac_rhamnosid_N"/>
    <property type="match status" value="1"/>
</dbReference>
<accession>A0A8S3E180</accession>